<keyword evidence="1" id="KW-0472">Membrane</keyword>
<protein>
    <submittedName>
        <fullName evidence="3">Putative ABC transport system permease protein</fullName>
    </submittedName>
</protein>
<evidence type="ECO:0000313" key="4">
    <source>
        <dbReference type="Proteomes" id="UP000295680"/>
    </source>
</evidence>
<feature type="transmembrane region" description="Helical" evidence="1">
    <location>
        <begin position="695"/>
        <end position="720"/>
    </location>
</feature>
<proteinExistence type="predicted"/>
<feature type="transmembrane region" description="Helical" evidence="1">
    <location>
        <begin position="745"/>
        <end position="773"/>
    </location>
</feature>
<name>A0A4R2K1M4_9PSEU</name>
<reference evidence="3 4" key="1">
    <citation type="submission" date="2019-03" db="EMBL/GenBank/DDBJ databases">
        <title>Genomic Encyclopedia of Type Strains, Phase IV (KMG-IV): sequencing the most valuable type-strain genomes for metagenomic binning, comparative biology and taxonomic classification.</title>
        <authorList>
            <person name="Goeker M."/>
        </authorList>
    </citation>
    <scope>NUCLEOTIDE SEQUENCE [LARGE SCALE GENOMIC DNA]</scope>
    <source>
        <strain evidence="3 4">DSM 45934</strain>
    </source>
</reference>
<accession>A0A4R2K1M4</accession>
<keyword evidence="1" id="KW-1133">Transmembrane helix</keyword>
<dbReference type="EMBL" id="SLWS01000001">
    <property type="protein sequence ID" value="TCO65592.1"/>
    <property type="molecule type" value="Genomic_DNA"/>
</dbReference>
<feature type="transmembrane region" description="Helical" evidence="1">
    <location>
        <begin position="345"/>
        <end position="369"/>
    </location>
</feature>
<sequence length="832" mass="87668">MTVIVGLVTGLVLAFVAAATAFYVSAAGSAAAQYAVDHRCASDNGLHVGIATDDFHTSDAAARLVAAEHGADVAYRTRVYGAMGPLDAVNLLSREGAFDNLPVVAGGDRTGVWIPDDVADHFHLKPGDGVPINGVLVRVGAVFKQMVNPLPAYWCADHSRIVPDPLKGINGAPETFVVSSELLDQLIVQNQVEPKETHLDLSTSRPLRTATDARKWADDTAAMRSDVVEALHESPAVTDYAALSAQTAERTQQTVRAAVLPLTVISVLAGLLGVIGLAAQWIQRRGAEVRLLWTRGVGPAAIGGKAVLEMGTPLLVGAAVGWGAAWLTAPVLTPATVFDPWAPGVAALLALAAWLIALAVLGLTTALRVRREFTAVDRTPRRIALVAKKMPWEVLAGVAAVLLWTMSDEHAVQVDPSDSLPDVGLPALVFPLLCIVFLVGVVARLAGWLARASHRLRGWRNPTVLWALRRTAAQRKVAVALLAVAGLAIGVIAAGVGIARTERESLADKSWTRVGSDHAVPLRRSAAESAGVPASIRGQATRIAFNQVYVHDNIDARILLVDPATFADGAEWRDRWAEPALKDLLAKLDQPTADGSIPVIAAGKYPLSQYVKQGLIVPHTTEVARVPTFPAMGPTDGMLVASWKFVPADLRWGFQQEVLTRGDPGPVAKALAAAGEPTTSVVDADSATEALPFLVVAWIFAFFVVLGFALAAVAVATLLVSVETRRRSTAVAHALLARMGLRARALLATHLVELAILAGTATAVGVGGGWLILVLVTRWLDPYPLLSPVPQPASLSTVGLVTLAVAVVGVVLVAGYAVRAARRAKVRELLRA</sequence>
<keyword evidence="1" id="KW-0812">Transmembrane</keyword>
<feature type="transmembrane region" description="Helical" evidence="1">
    <location>
        <begin position="477"/>
        <end position="499"/>
    </location>
</feature>
<dbReference type="AlphaFoldDB" id="A0A4R2K1M4"/>
<feature type="signal peptide" evidence="2">
    <location>
        <begin position="1"/>
        <end position="26"/>
    </location>
</feature>
<evidence type="ECO:0000313" key="3">
    <source>
        <dbReference type="EMBL" id="TCO65592.1"/>
    </source>
</evidence>
<feature type="transmembrane region" description="Helical" evidence="1">
    <location>
        <begin position="390"/>
        <end position="407"/>
    </location>
</feature>
<evidence type="ECO:0000256" key="1">
    <source>
        <dbReference type="SAM" id="Phobius"/>
    </source>
</evidence>
<feature type="transmembrane region" description="Helical" evidence="1">
    <location>
        <begin position="427"/>
        <end position="450"/>
    </location>
</feature>
<keyword evidence="4" id="KW-1185">Reference proteome</keyword>
<comment type="caution">
    <text evidence="3">The sequence shown here is derived from an EMBL/GenBank/DDBJ whole genome shotgun (WGS) entry which is preliminary data.</text>
</comment>
<evidence type="ECO:0000256" key="2">
    <source>
        <dbReference type="SAM" id="SignalP"/>
    </source>
</evidence>
<organism evidence="3 4">
    <name type="scientific">Actinocrispum wychmicini</name>
    <dbReference type="NCBI Taxonomy" id="1213861"/>
    <lineage>
        <taxon>Bacteria</taxon>
        <taxon>Bacillati</taxon>
        <taxon>Actinomycetota</taxon>
        <taxon>Actinomycetes</taxon>
        <taxon>Pseudonocardiales</taxon>
        <taxon>Pseudonocardiaceae</taxon>
        <taxon>Actinocrispum</taxon>
    </lineage>
</organism>
<feature type="transmembrane region" description="Helical" evidence="1">
    <location>
        <begin position="258"/>
        <end position="282"/>
    </location>
</feature>
<dbReference type="Proteomes" id="UP000295680">
    <property type="component" value="Unassembled WGS sequence"/>
</dbReference>
<keyword evidence="2" id="KW-0732">Signal</keyword>
<feature type="chain" id="PRO_5020276257" evidence="2">
    <location>
        <begin position="27"/>
        <end position="832"/>
    </location>
</feature>
<gene>
    <name evidence="3" type="ORF">EV192_1011384</name>
</gene>
<feature type="transmembrane region" description="Helical" evidence="1">
    <location>
        <begin position="793"/>
        <end position="818"/>
    </location>
</feature>
<feature type="transmembrane region" description="Helical" evidence="1">
    <location>
        <begin position="314"/>
        <end position="333"/>
    </location>
</feature>